<protein>
    <submittedName>
        <fullName evidence="1">CLUMA_CG001589, isoform A</fullName>
    </submittedName>
</protein>
<dbReference type="Proteomes" id="UP000183832">
    <property type="component" value="Unassembled WGS sequence"/>
</dbReference>
<dbReference type="AlphaFoldDB" id="A0A1J1HIL3"/>
<organism evidence="1 2">
    <name type="scientific">Clunio marinus</name>
    <dbReference type="NCBI Taxonomy" id="568069"/>
    <lineage>
        <taxon>Eukaryota</taxon>
        <taxon>Metazoa</taxon>
        <taxon>Ecdysozoa</taxon>
        <taxon>Arthropoda</taxon>
        <taxon>Hexapoda</taxon>
        <taxon>Insecta</taxon>
        <taxon>Pterygota</taxon>
        <taxon>Neoptera</taxon>
        <taxon>Endopterygota</taxon>
        <taxon>Diptera</taxon>
        <taxon>Nematocera</taxon>
        <taxon>Chironomoidea</taxon>
        <taxon>Chironomidae</taxon>
        <taxon>Clunio</taxon>
    </lineage>
</organism>
<evidence type="ECO:0000313" key="1">
    <source>
        <dbReference type="EMBL" id="CRK87747.1"/>
    </source>
</evidence>
<name>A0A1J1HIL3_9DIPT</name>
<accession>A0A1J1HIL3</accession>
<gene>
    <name evidence="1" type="ORF">CLUMA_CG001589</name>
</gene>
<proteinExistence type="predicted"/>
<reference evidence="1 2" key="1">
    <citation type="submission" date="2015-04" db="EMBL/GenBank/DDBJ databases">
        <authorList>
            <person name="Syromyatnikov M.Y."/>
            <person name="Popov V.N."/>
        </authorList>
    </citation>
    <scope>NUCLEOTIDE SEQUENCE [LARGE SCALE GENOMIC DNA]</scope>
</reference>
<dbReference type="EMBL" id="CVRI01000005">
    <property type="protein sequence ID" value="CRK87747.1"/>
    <property type="molecule type" value="Genomic_DNA"/>
</dbReference>
<keyword evidence="2" id="KW-1185">Reference proteome</keyword>
<evidence type="ECO:0000313" key="2">
    <source>
        <dbReference type="Proteomes" id="UP000183832"/>
    </source>
</evidence>
<sequence length="132" mass="15133">MENHKAMPRLKIEIALIVIDFKSEIKGNFRQLHYRKQEYASLDSTILTVHCIVKMTEAKKKTRVSSLTEALSCSDLISQSQINYDTQDLNAMKCLNLRQLLCTRDLRCLIVELLVLLSGKWLGNINRGLVLI</sequence>